<keyword evidence="2" id="KW-0732">Signal</keyword>
<dbReference type="CDD" id="cd07012">
    <property type="entry name" value="PBP2_Bug_TTT"/>
    <property type="match status" value="1"/>
</dbReference>
<protein>
    <submittedName>
        <fullName evidence="3">BugT protein</fullName>
    </submittedName>
</protein>
<evidence type="ECO:0000256" key="1">
    <source>
        <dbReference type="ARBA" id="ARBA00006987"/>
    </source>
</evidence>
<comment type="caution">
    <text evidence="3">The sequence shown here is derived from an EMBL/GenBank/DDBJ whole genome shotgun (WGS) entry which is preliminary data.</text>
</comment>
<dbReference type="Proteomes" id="UP000216885">
    <property type="component" value="Unassembled WGS sequence"/>
</dbReference>
<dbReference type="InterPro" id="IPR042100">
    <property type="entry name" value="Bug_dom1"/>
</dbReference>
<sequence>MTTLLRRYKQVAFALSLGLSALSAQAESADSYPSRPVTMVIGWAAGGPADGVGRMVAAEMGKHLGQSIVVDNKGGAGGNIGSVAAARAAPDGYTIMLATVASHGLNSALYDNIGYDPIKDFAPVGLVNTSPSTMLVPLDSPFKTVQDYVAYAKANPGKLTYGSGGVGSSQHLAGASFKTRTGIDILHVPFKGTAPALTDVMAGRIDMIITTGAMAPIASGKVRPLAITAKSRIAALPDVPTFDEAGVKGFYMDSWYGLVAPAGTPRPILMKLNEALTKAMQDPELRKKFIDLGSVPAEPMSIDTYWDMVQKGMVEAAELVQISGAKAEK</sequence>
<keyword evidence="4" id="KW-1185">Reference proteome</keyword>
<dbReference type="Gene3D" id="3.40.190.150">
    <property type="entry name" value="Bordetella uptake gene, domain 1"/>
    <property type="match status" value="1"/>
</dbReference>
<dbReference type="PANTHER" id="PTHR42928:SF5">
    <property type="entry name" value="BLR1237 PROTEIN"/>
    <property type="match status" value="1"/>
</dbReference>
<organism evidence="3 4">
    <name type="scientific">Bordetella genomosp. 4</name>
    <dbReference type="NCBI Taxonomy" id="463044"/>
    <lineage>
        <taxon>Bacteria</taxon>
        <taxon>Pseudomonadati</taxon>
        <taxon>Pseudomonadota</taxon>
        <taxon>Betaproteobacteria</taxon>
        <taxon>Burkholderiales</taxon>
        <taxon>Alcaligenaceae</taxon>
        <taxon>Bordetella</taxon>
    </lineage>
</organism>
<accession>A0A261U4L4</accession>
<dbReference type="EMBL" id="NEVQ01000013">
    <property type="protein sequence ID" value="OZI56894.1"/>
    <property type="molecule type" value="Genomic_DNA"/>
</dbReference>
<name>A0A261U4L4_9BORD</name>
<dbReference type="SUPFAM" id="SSF53850">
    <property type="entry name" value="Periplasmic binding protein-like II"/>
    <property type="match status" value="1"/>
</dbReference>
<evidence type="ECO:0000256" key="2">
    <source>
        <dbReference type="SAM" id="SignalP"/>
    </source>
</evidence>
<proteinExistence type="inferred from homology"/>
<dbReference type="PIRSF" id="PIRSF017082">
    <property type="entry name" value="YflP"/>
    <property type="match status" value="1"/>
</dbReference>
<reference evidence="3 4" key="1">
    <citation type="submission" date="2017-05" db="EMBL/GenBank/DDBJ databases">
        <title>Complete and WGS of Bordetella genogroups.</title>
        <authorList>
            <person name="Spilker T."/>
            <person name="LiPuma J."/>
        </authorList>
    </citation>
    <scope>NUCLEOTIDE SEQUENCE [LARGE SCALE GENOMIC DNA]</scope>
    <source>
        <strain evidence="3 4">AU9919</strain>
    </source>
</reference>
<feature type="signal peptide" evidence="2">
    <location>
        <begin position="1"/>
        <end position="26"/>
    </location>
</feature>
<dbReference type="RefSeq" id="WP_094838349.1">
    <property type="nucleotide sequence ID" value="NZ_NEVQ01000013.1"/>
</dbReference>
<dbReference type="AlphaFoldDB" id="A0A261U4L4"/>
<comment type="similarity">
    <text evidence="1">Belongs to the UPF0065 (bug) family.</text>
</comment>
<gene>
    <name evidence="3" type="ORF">CAL20_16030</name>
</gene>
<dbReference type="PANTHER" id="PTHR42928">
    <property type="entry name" value="TRICARBOXYLATE-BINDING PROTEIN"/>
    <property type="match status" value="1"/>
</dbReference>
<dbReference type="Pfam" id="PF03401">
    <property type="entry name" value="TctC"/>
    <property type="match status" value="1"/>
</dbReference>
<feature type="chain" id="PRO_5012740508" evidence="2">
    <location>
        <begin position="27"/>
        <end position="329"/>
    </location>
</feature>
<dbReference type="InterPro" id="IPR005064">
    <property type="entry name" value="BUG"/>
</dbReference>
<evidence type="ECO:0000313" key="4">
    <source>
        <dbReference type="Proteomes" id="UP000216885"/>
    </source>
</evidence>
<dbReference type="Gene3D" id="3.40.190.10">
    <property type="entry name" value="Periplasmic binding protein-like II"/>
    <property type="match status" value="1"/>
</dbReference>
<evidence type="ECO:0000313" key="3">
    <source>
        <dbReference type="EMBL" id="OZI56894.1"/>
    </source>
</evidence>